<feature type="domain" description="GST C-terminal" evidence="2">
    <location>
        <begin position="87"/>
        <end position="220"/>
    </location>
</feature>
<reference evidence="3 4" key="1">
    <citation type="submission" date="2023-09" db="EMBL/GenBank/DDBJ databases">
        <authorList>
            <person name="Qi X."/>
        </authorList>
    </citation>
    <scope>NUCLEOTIDE SEQUENCE [LARGE SCALE GENOMIC DNA]</scope>
    <source>
        <strain evidence="3 4">S1-1</strain>
    </source>
</reference>
<evidence type="ECO:0000313" key="3">
    <source>
        <dbReference type="EMBL" id="WOH36791.1"/>
    </source>
</evidence>
<dbReference type="SFLD" id="SFLDS00019">
    <property type="entry name" value="Glutathione_Transferase_(cytos"/>
    <property type="match status" value="1"/>
</dbReference>
<dbReference type="CDD" id="cd00299">
    <property type="entry name" value="GST_C_family"/>
    <property type="match status" value="1"/>
</dbReference>
<dbReference type="CDD" id="cd00570">
    <property type="entry name" value="GST_N_family"/>
    <property type="match status" value="1"/>
</dbReference>
<dbReference type="SUPFAM" id="SSF47616">
    <property type="entry name" value="GST C-terminal domain-like"/>
    <property type="match status" value="1"/>
</dbReference>
<dbReference type="Gene3D" id="3.40.30.10">
    <property type="entry name" value="Glutaredoxin"/>
    <property type="match status" value="1"/>
</dbReference>
<dbReference type="PANTHER" id="PTHR43968">
    <property type="match status" value="1"/>
</dbReference>
<organism evidence="3 4">
    <name type="scientific">Thalassotalea fonticola</name>
    <dbReference type="NCBI Taxonomy" id="3065649"/>
    <lineage>
        <taxon>Bacteria</taxon>
        <taxon>Pseudomonadati</taxon>
        <taxon>Pseudomonadota</taxon>
        <taxon>Gammaproteobacteria</taxon>
        <taxon>Alteromonadales</taxon>
        <taxon>Colwelliaceae</taxon>
        <taxon>Thalassotalea</taxon>
    </lineage>
</organism>
<dbReference type="SUPFAM" id="SSF52833">
    <property type="entry name" value="Thioredoxin-like"/>
    <property type="match status" value="1"/>
</dbReference>
<dbReference type="PROSITE" id="PS50404">
    <property type="entry name" value="GST_NTER"/>
    <property type="match status" value="1"/>
</dbReference>
<name>A0ABZ0GLX0_9GAMM</name>
<dbReference type="InterPro" id="IPR004046">
    <property type="entry name" value="GST_C"/>
</dbReference>
<keyword evidence="4" id="KW-1185">Reference proteome</keyword>
<dbReference type="InterPro" id="IPR036249">
    <property type="entry name" value="Thioredoxin-like_sf"/>
</dbReference>
<dbReference type="SFLD" id="SFLDG00358">
    <property type="entry name" value="Main_(cytGST)"/>
    <property type="match status" value="1"/>
</dbReference>
<dbReference type="Proteomes" id="UP001301442">
    <property type="component" value="Chromosome"/>
</dbReference>
<accession>A0ABZ0GLX0</accession>
<dbReference type="RefSeq" id="WP_348395603.1">
    <property type="nucleotide sequence ID" value="NZ_CP136600.1"/>
</dbReference>
<protein>
    <submittedName>
        <fullName evidence="3">Glutathione S-transferase family protein</fullName>
    </submittedName>
</protein>
<dbReference type="Pfam" id="PF13417">
    <property type="entry name" value="GST_N_3"/>
    <property type="match status" value="1"/>
</dbReference>
<dbReference type="InterPro" id="IPR050983">
    <property type="entry name" value="GST_Omega/HSP26"/>
</dbReference>
<dbReference type="EMBL" id="CP136600">
    <property type="protein sequence ID" value="WOH36791.1"/>
    <property type="molecule type" value="Genomic_DNA"/>
</dbReference>
<dbReference type="Pfam" id="PF00043">
    <property type="entry name" value="GST_C"/>
    <property type="match status" value="1"/>
</dbReference>
<dbReference type="PANTHER" id="PTHR43968:SF6">
    <property type="entry name" value="GLUTATHIONE S-TRANSFERASE OMEGA"/>
    <property type="match status" value="1"/>
</dbReference>
<feature type="domain" description="GST N-terminal" evidence="1">
    <location>
        <begin position="2"/>
        <end position="82"/>
    </location>
</feature>
<sequence length="221" mass="24646">MASLTLYGAEPAPFVRKVRLTLAFKGLDYTQVPVFPFSPDKPQTFVDNSPTGKIPLFQIDDNFITDSDVIIAFLEREYPNNSLLPADNILAARALWFNQYASSTIVSSLGGHLFVEMFLAKAFFNREPIQADIDLALNEEIPSIFTYLETELSDDYLVGNEFTLADLSVGAMFVFLKHCKVDCDASKWPKVAAYIDRVHSLPIFAKVIAEEIAAFKAMGVM</sequence>
<gene>
    <name evidence="3" type="ORF">RI844_15640</name>
</gene>
<evidence type="ECO:0000259" key="1">
    <source>
        <dbReference type="PROSITE" id="PS50404"/>
    </source>
</evidence>
<evidence type="ECO:0000259" key="2">
    <source>
        <dbReference type="PROSITE" id="PS50405"/>
    </source>
</evidence>
<evidence type="ECO:0000313" key="4">
    <source>
        <dbReference type="Proteomes" id="UP001301442"/>
    </source>
</evidence>
<proteinExistence type="predicted"/>
<dbReference type="InterPro" id="IPR040079">
    <property type="entry name" value="Glutathione_S-Trfase"/>
</dbReference>
<dbReference type="Gene3D" id="1.20.1050.10">
    <property type="match status" value="1"/>
</dbReference>
<dbReference type="InterPro" id="IPR036282">
    <property type="entry name" value="Glutathione-S-Trfase_C_sf"/>
</dbReference>
<dbReference type="InterPro" id="IPR004045">
    <property type="entry name" value="Glutathione_S-Trfase_N"/>
</dbReference>
<dbReference type="InterPro" id="IPR010987">
    <property type="entry name" value="Glutathione-S-Trfase_C-like"/>
</dbReference>
<dbReference type="PROSITE" id="PS50405">
    <property type="entry name" value="GST_CTER"/>
    <property type="match status" value="1"/>
</dbReference>